<evidence type="ECO:0000256" key="1">
    <source>
        <dbReference type="SAM" id="MobiDB-lite"/>
    </source>
</evidence>
<feature type="region of interest" description="Disordered" evidence="1">
    <location>
        <begin position="29"/>
        <end position="53"/>
    </location>
</feature>
<evidence type="ECO:0000313" key="2">
    <source>
        <dbReference type="EMBL" id="MPN56351.1"/>
    </source>
</evidence>
<dbReference type="AlphaFoldDB" id="A0A645IYE1"/>
<proteinExistence type="predicted"/>
<name>A0A645IYE1_9ZZZZ</name>
<sequence length="162" mass="17603">MDARSRAATRNQLRGAADVPCFRRHHAHHLRRAQAVPSGAVPQTRHRDDPGRLAQAPSEHLLRCADSVPTHRRRRPGSRPVAGECPLVHLRCDGAARGDPRAVGIGVQWAAGRGLRAHRGIPGGARQPVLPDQGVRDDRCPVPVDPDEGRRGGRSVARGRCR</sequence>
<reference evidence="2" key="1">
    <citation type="submission" date="2019-08" db="EMBL/GenBank/DDBJ databases">
        <authorList>
            <person name="Kucharzyk K."/>
            <person name="Murdoch R.W."/>
            <person name="Higgins S."/>
            <person name="Loffler F."/>
        </authorList>
    </citation>
    <scope>NUCLEOTIDE SEQUENCE</scope>
</reference>
<feature type="region of interest" description="Disordered" evidence="1">
    <location>
        <begin position="118"/>
        <end position="162"/>
    </location>
</feature>
<gene>
    <name evidence="2" type="ORF">SDC9_204039</name>
</gene>
<dbReference type="EMBL" id="VSSQ01126587">
    <property type="protein sequence ID" value="MPN56351.1"/>
    <property type="molecule type" value="Genomic_DNA"/>
</dbReference>
<protein>
    <submittedName>
        <fullName evidence="2">Uncharacterized protein</fullName>
    </submittedName>
</protein>
<comment type="caution">
    <text evidence="2">The sequence shown here is derived from an EMBL/GenBank/DDBJ whole genome shotgun (WGS) entry which is preliminary data.</text>
</comment>
<accession>A0A645IYE1</accession>
<organism evidence="2">
    <name type="scientific">bioreactor metagenome</name>
    <dbReference type="NCBI Taxonomy" id="1076179"/>
    <lineage>
        <taxon>unclassified sequences</taxon>
        <taxon>metagenomes</taxon>
        <taxon>ecological metagenomes</taxon>
    </lineage>
</organism>